<sequence>MIDTILLSSDVLTNSLLQTGDALVAFVNWKPRRNETVYSFPKADIHITAANGAVYLMSKRETTQAKIAFKPLPAGKIFYLSQAIEGFQSSQEKGFFNSMLAADVCNDR</sequence>
<dbReference type="Proteomes" id="UP000039660">
    <property type="component" value="Unassembled WGS sequence"/>
</dbReference>
<dbReference type="RefSeq" id="WP_046633109.1">
    <property type="nucleotide sequence ID" value="NZ_CCRK01000003.1"/>
</dbReference>
<evidence type="ECO:0000313" key="2">
    <source>
        <dbReference type="Proteomes" id="UP000039660"/>
    </source>
</evidence>
<dbReference type="EMBL" id="CCRK01000003">
    <property type="protein sequence ID" value="CDZ46962.1"/>
    <property type="molecule type" value="Genomic_DNA"/>
</dbReference>
<accession>A0A0T7GI49</accession>
<organism evidence="1 2">
    <name type="scientific">Neorhizobium galegae bv. officinalis</name>
    <dbReference type="NCBI Taxonomy" id="323656"/>
    <lineage>
        <taxon>Bacteria</taxon>
        <taxon>Pseudomonadati</taxon>
        <taxon>Pseudomonadota</taxon>
        <taxon>Alphaproteobacteria</taxon>
        <taxon>Hyphomicrobiales</taxon>
        <taxon>Rhizobiaceae</taxon>
        <taxon>Rhizobium/Agrobacterium group</taxon>
        <taxon>Neorhizobium</taxon>
    </lineage>
</organism>
<reference evidence="1 2" key="1">
    <citation type="submission" date="2014-08" db="EMBL/GenBank/DDBJ databases">
        <authorList>
            <person name="Chen Y.-H."/>
        </authorList>
    </citation>
    <scope>NUCLEOTIDE SEQUENCE [LARGE SCALE GENOMIC DNA]</scope>
</reference>
<proteinExistence type="predicted"/>
<dbReference type="AlphaFoldDB" id="A0A0T7GI49"/>
<gene>
    <name evidence="1" type="ORF">NGAL_HAMBI1189_16730</name>
</gene>
<evidence type="ECO:0000313" key="1">
    <source>
        <dbReference type="EMBL" id="CDZ46962.1"/>
    </source>
</evidence>
<protein>
    <submittedName>
        <fullName evidence="1">Uncharacterized protein</fullName>
    </submittedName>
</protein>
<name>A0A0T7GI49_NEOGA</name>